<evidence type="ECO:0000256" key="6">
    <source>
        <dbReference type="ARBA" id="ARBA00023139"/>
    </source>
</evidence>
<proteinExistence type="inferred from homology"/>
<dbReference type="NCBIfam" id="TIGR02887">
    <property type="entry name" value="spore_ger_x_C"/>
    <property type="match status" value="1"/>
</dbReference>
<dbReference type="Pfam" id="PF05504">
    <property type="entry name" value="Spore_GerAC"/>
    <property type="match status" value="1"/>
</dbReference>
<evidence type="ECO:0000259" key="8">
    <source>
        <dbReference type="Pfam" id="PF05504"/>
    </source>
</evidence>
<organism evidence="10 11">
    <name type="scientific">Salipaludibacillus agaradhaerens</name>
    <name type="common">Bacillus agaradhaerens</name>
    <dbReference type="NCBI Taxonomy" id="76935"/>
    <lineage>
        <taxon>Bacteria</taxon>
        <taxon>Bacillati</taxon>
        <taxon>Bacillota</taxon>
        <taxon>Bacilli</taxon>
        <taxon>Bacillales</taxon>
        <taxon>Bacillaceae</taxon>
    </lineage>
</organism>
<keyword evidence="7" id="KW-0449">Lipoprotein</keyword>
<keyword evidence="4" id="KW-0732">Signal</keyword>
<dbReference type="AlphaFoldDB" id="A0A9Q4FXZ6"/>
<dbReference type="InterPro" id="IPR008844">
    <property type="entry name" value="Spore_GerAC-like"/>
</dbReference>
<sequence length="390" mass="43872">MRGVRRFIIFLSILFMSGCWSSVEVEERGFGVGVAFDIAEASENKEGTDFLKKDLVTVTYQLINPNPTSQDNGEAVSGKKPYSNISQTGDSIHQIVRELARENEHPVFMPHLKVLVVSEEILKTLSLDEILDFHFRDNEVRLSTLAFVSSGKAYETLETDQNDMLPAFRLLDISGNEYRTTKLLTPVPLAKLIGKMHSGSSFLLQNVVSSNGEVKFSGAAVIDGKTNKCLGFLNEEELEGYTWFTGEGEGGVVRTLDKETDQIVIFEVDEMETTITSTIDGAKIAFDVSIKSEGMLSESWIDSEEAIDNEFIKRIEKEIEETVAQLVTEVLEKTQQEYEVDVMGFGEHLRINHPKVWEEMKDDWDQTFRDVPITSNVTINIVDYGSRIVK</sequence>
<comment type="caution">
    <text evidence="10">The sequence shown here is derived from an EMBL/GenBank/DDBJ whole genome shotgun (WGS) entry which is preliminary data.</text>
</comment>
<dbReference type="InterPro" id="IPR057336">
    <property type="entry name" value="GerAC_N"/>
</dbReference>
<reference evidence="10" key="1">
    <citation type="submission" date="2020-06" db="EMBL/GenBank/DDBJ databases">
        <title>Insight into the genomes of haloalkaliphilic bacilli from Kenyan soda lakes.</title>
        <authorList>
            <person name="Mwirichia R."/>
            <person name="Villamizar G.C."/>
            <person name="Poehlein A."/>
            <person name="Mugweru J."/>
            <person name="Kipnyargis A."/>
            <person name="Kiplimo D."/>
            <person name="Orwa P."/>
            <person name="Daniel R."/>
        </authorList>
    </citation>
    <scope>NUCLEOTIDE SEQUENCE</scope>
    <source>
        <strain evidence="10">B1096_S55</strain>
    </source>
</reference>
<evidence type="ECO:0000256" key="7">
    <source>
        <dbReference type="ARBA" id="ARBA00023288"/>
    </source>
</evidence>
<dbReference type="GO" id="GO:0009847">
    <property type="term" value="P:spore germination"/>
    <property type="evidence" value="ECO:0007669"/>
    <property type="project" value="InterPro"/>
</dbReference>
<protein>
    <submittedName>
        <fullName evidence="10">Ger(X)C family spore germination protein</fullName>
    </submittedName>
</protein>
<dbReference type="EMBL" id="JABXYM010000001">
    <property type="protein sequence ID" value="MCR6095597.1"/>
    <property type="molecule type" value="Genomic_DNA"/>
</dbReference>
<comment type="subcellular location">
    <subcellularLocation>
        <location evidence="1">Membrane</location>
        <topology evidence="1">Lipid-anchor</topology>
    </subcellularLocation>
</comment>
<dbReference type="Pfam" id="PF25198">
    <property type="entry name" value="Spore_GerAC_N"/>
    <property type="match status" value="1"/>
</dbReference>
<comment type="similarity">
    <text evidence="2">Belongs to the GerABKC lipoprotein family.</text>
</comment>
<dbReference type="PANTHER" id="PTHR35789:SF1">
    <property type="entry name" value="SPORE GERMINATION PROTEIN B3"/>
    <property type="match status" value="1"/>
</dbReference>
<evidence type="ECO:0000256" key="4">
    <source>
        <dbReference type="ARBA" id="ARBA00022729"/>
    </source>
</evidence>
<name>A0A9Q4FXZ6_SALAG</name>
<gene>
    <name evidence="10" type="ORF">HXA33_03485</name>
</gene>
<dbReference type="PANTHER" id="PTHR35789">
    <property type="entry name" value="SPORE GERMINATION PROTEIN B3"/>
    <property type="match status" value="1"/>
</dbReference>
<accession>A0A9Q4FXZ6</accession>
<evidence type="ECO:0000256" key="1">
    <source>
        <dbReference type="ARBA" id="ARBA00004635"/>
    </source>
</evidence>
<dbReference type="Gene3D" id="3.30.300.210">
    <property type="entry name" value="Nutrient germinant receptor protein C, domain 3"/>
    <property type="match status" value="1"/>
</dbReference>
<keyword evidence="6" id="KW-0564">Palmitate</keyword>
<keyword evidence="5" id="KW-0472">Membrane</keyword>
<evidence type="ECO:0000313" key="11">
    <source>
        <dbReference type="Proteomes" id="UP001057753"/>
    </source>
</evidence>
<dbReference type="Proteomes" id="UP001057753">
    <property type="component" value="Unassembled WGS sequence"/>
</dbReference>
<dbReference type="GO" id="GO:0016020">
    <property type="term" value="C:membrane"/>
    <property type="evidence" value="ECO:0007669"/>
    <property type="project" value="UniProtKB-SubCell"/>
</dbReference>
<evidence type="ECO:0000256" key="2">
    <source>
        <dbReference type="ARBA" id="ARBA00007886"/>
    </source>
</evidence>
<evidence type="ECO:0000259" key="9">
    <source>
        <dbReference type="Pfam" id="PF25198"/>
    </source>
</evidence>
<keyword evidence="3" id="KW-0309">Germination</keyword>
<dbReference type="InterPro" id="IPR038501">
    <property type="entry name" value="Spore_GerAC_C_sf"/>
</dbReference>
<dbReference type="InterPro" id="IPR046953">
    <property type="entry name" value="Spore_GerAC-like_C"/>
</dbReference>
<dbReference type="PROSITE" id="PS51257">
    <property type="entry name" value="PROKAR_LIPOPROTEIN"/>
    <property type="match status" value="1"/>
</dbReference>
<evidence type="ECO:0000313" key="10">
    <source>
        <dbReference type="EMBL" id="MCR6095597.1"/>
    </source>
</evidence>
<feature type="domain" description="Spore germination GerAC-like C-terminal" evidence="8">
    <location>
        <begin position="217"/>
        <end position="385"/>
    </location>
</feature>
<evidence type="ECO:0000256" key="5">
    <source>
        <dbReference type="ARBA" id="ARBA00023136"/>
    </source>
</evidence>
<feature type="domain" description="Spore germination protein N-terminal" evidence="9">
    <location>
        <begin position="22"/>
        <end position="204"/>
    </location>
</feature>
<keyword evidence="11" id="KW-1185">Reference proteome</keyword>
<evidence type="ECO:0000256" key="3">
    <source>
        <dbReference type="ARBA" id="ARBA00022544"/>
    </source>
</evidence>